<organism evidence="1">
    <name type="scientific">marine metagenome</name>
    <dbReference type="NCBI Taxonomy" id="408172"/>
    <lineage>
        <taxon>unclassified sequences</taxon>
        <taxon>metagenomes</taxon>
        <taxon>ecological metagenomes</taxon>
    </lineage>
</organism>
<dbReference type="EMBL" id="UINC01017332">
    <property type="protein sequence ID" value="SVA71709.1"/>
    <property type="molecule type" value="Genomic_DNA"/>
</dbReference>
<evidence type="ECO:0008006" key="2">
    <source>
        <dbReference type="Google" id="ProtNLM"/>
    </source>
</evidence>
<dbReference type="SUPFAM" id="SSF55469">
    <property type="entry name" value="FMN-dependent nitroreductase-like"/>
    <property type="match status" value="1"/>
</dbReference>
<dbReference type="AlphaFoldDB" id="A0A381Y3Q4"/>
<name>A0A381Y3Q4_9ZZZZ</name>
<gene>
    <name evidence="1" type="ORF">METZ01_LOCUS124563</name>
</gene>
<proteinExistence type="predicted"/>
<sequence length="322" mass="37188">MIENSNYPSPHNTQPIKWKIKSDGSFKLLFNEKRWLKYADPSKRDLQLTIGAALESLTIAASQFKLQLNDIEYLFEDNVKVNTNIKLAVTGKIYEGGTPDHLLEFVKKRKSWRGKFLPESDQTINEIKSALLSRTLYIITDRILINQCAQWYDKNTFEFLKEKNYQKEIYEWLRFLKSHPDYNFDGLNADCLNLSSLLAKLGHVLYNPKIYEKFSSSFLAKLLSSEEAVTNTAPFLSVFINPPSKSYIDPGRQMFRDWLRLTALGYYGAPISSLTDNKETSKKLLNSISHKSDDEIIFVMRCGRPDGEIPQSGRLSLDRIRF</sequence>
<accession>A0A381Y3Q4</accession>
<evidence type="ECO:0000313" key="1">
    <source>
        <dbReference type="EMBL" id="SVA71709.1"/>
    </source>
</evidence>
<dbReference type="InterPro" id="IPR000415">
    <property type="entry name" value="Nitroreductase-like"/>
</dbReference>
<reference evidence="1" key="1">
    <citation type="submission" date="2018-05" db="EMBL/GenBank/DDBJ databases">
        <authorList>
            <person name="Lanie J.A."/>
            <person name="Ng W.-L."/>
            <person name="Kazmierczak K.M."/>
            <person name="Andrzejewski T.M."/>
            <person name="Davidsen T.M."/>
            <person name="Wayne K.J."/>
            <person name="Tettelin H."/>
            <person name="Glass J.I."/>
            <person name="Rusch D."/>
            <person name="Podicherti R."/>
            <person name="Tsui H.-C.T."/>
            <person name="Winkler M.E."/>
        </authorList>
    </citation>
    <scope>NUCLEOTIDE SEQUENCE</scope>
</reference>
<dbReference type="Gene3D" id="3.40.109.10">
    <property type="entry name" value="NADH Oxidase"/>
    <property type="match status" value="1"/>
</dbReference>
<dbReference type="GO" id="GO:0016491">
    <property type="term" value="F:oxidoreductase activity"/>
    <property type="evidence" value="ECO:0007669"/>
    <property type="project" value="InterPro"/>
</dbReference>
<protein>
    <recommendedName>
        <fullName evidence="2">Nitroreductase domain-containing protein</fullName>
    </recommendedName>
</protein>